<accession>A0A8J6IXG0</accession>
<gene>
    <name evidence="2 4" type="primary">rraB</name>
    <name evidence="4" type="ORF">H8B19_17710</name>
</gene>
<comment type="function">
    <text evidence="2">Globally modulates RNA abundance by binding to RNase E (Rne) and regulating its endonucleolytic activity. Can modulate Rne action in a substrate-dependent manner by altering the composition of the degradosome.</text>
</comment>
<dbReference type="HAMAP" id="MF_01888">
    <property type="entry name" value="RraB"/>
    <property type="match status" value="1"/>
</dbReference>
<proteinExistence type="inferred from homology"/>
<evidence type="ECO:0000313" key="5">
    <source>
        <dbReference type="Proteomes" id="UP000601768"/>
    </source>
</evidence>
<dbReference type="EMBL" id="JACNEP010000023">
    <property type="protein sequence ID" value="MBC3767719.1"/>
    <property type="molecule type" value="Genomic_DNA"/>
</dbReference>
<dbReference type="InterPro" id="IPR016716">
    <property type="entry name" value="RraB"/>
</dbReference>
<keyword evidence="1 2" id="KW-0963">Cytoplasm</keyword>
<comment type="caution">
    <text evidence="4">The sequence shown here is derived from an EMBL/GenBank/DDBJ whole genome shotgun (WGS) entry which is preliminary data.</text>
</comment>
<comment type="subunit">
    <text evidence="2">Interacts with the C-terminal region of Rne.</text>
</comment>
<organism evidence="4 5">
    <name type="scientific">Neptunicella marina</name>
    <dbReference type="NCBI Taxonomy" id="2125989"/>
    <lineage>
        <taxon>Bacteria</taxon>
        <taxon>Pseudomonadati</taxon>
        <taxon>Pseudomonadota</taxon>
        <taxon>Gammaproteobacteria</taxon>
        <taxon>Alteromonadales</taxon>
        <taxon>Alteromonadaceae</taxon>
        <taxon>Neptunicella</taxon>
    </lineage>
</organism>
<comment type="subcellular location">
    <subcellularLocation>
        <location evidence="2">Cytoplasm</location>
    </subcellularLocation>
</comment>
<keyword evidence="5" id="KW-1185">Reference proteome</keyword>
<dbReference type="GO" id="GO:0060698">
    <property type="term" value="F:endoribonuclease inhibitor activity"/>
    <property type="evidence" value="ECO:0007669"/>
    <property type="project" value="UniProtKB-UniRule"/>
</dbReference>
<evidence type="ECO:0000256" key="1">
    <source>
        <dbReference type="ARBA" id="ARBA00022490"/>
    </source>
</evidence>
<evidence type="ECO:0000313" key="4">
    <source>
        <dbReference type="EMBL" id="MBC3767719.1"/>
    </source>
</evidence>
<dbReference type="PIRSF" id="PIRSF018193">
    <property type="entry name" value="UCP018193"/>
    <property type="match status" value="1"/>
</dbReference>
<reference evidence="4" key="2">
    <citation type="submission" date="2020-08" db="EMBL/GenBank/DDBJ databases">
        <authorList>
            <person name="Lai Q."/>
        </authorList>
    </citation>
    <scope>NUCLEOTIDE SEQUENCE</scope>
    <source>
        <strain evidence="4">S27-2</strain>
    </source>
</reference>
<dbReference type="RefSeq" id="WP_186508353.1">
    <property type="nucleotide sequence ID" value="NZ_JACNEP010000023.1"/>
</dbReference>
<dbReference type="Pfam" id="PF06877">
    <property type="entry name" value="RraB"/>
    <property type="match status" value="1"/>
</dbReference>
<dbReference type="InterPro" id="IPR009671">
    <property type="entry name" value="RraB_dom"/>
</dbReference>
<dbReference type="SUPFAM" id="SSF89946">
    <property type="entry name" value="Hypothetical protein VC0424"/>
    <property type="match status" value="1"/>
</dbReference>
<evidence type="ECO:0000256" key="2">
    <source>
        <dbReference type="HAMAP-Rule" id="MF_01888"/>
    </source>
</evidence>
<dbReference type="AlphaFoldDB" id="A0A8J6IXG0"/>
<sequence>MSSELAEWQVFNQETIDALLEDGSQPDAIYQIEYHFACDDFDRLEKAAVDAFKAGYEVGDAEELILDDGGTILCFDATVDRPLDVNKINEDTEKLLTIATKHKVFYDGWGTHFIE</sequence>
<dbReference type="GO" id="GO:0005737">
    <property type="term" value="C:cytoplasm"/>
    <property type="evidence" value="ECO:0007669"/>
    <property type="project" value="UniProtKB-SubCell"/>
</dbReference>
<dbReference type="Gene3D" id="3.30.70.970">
    <property type="entry name" value="RraB-like"/>
    <property type="match status" value="1"/>
</dbReference>
<name>A0A8J6IXG0_9ALTE</name>
<dbReference type="Proteomes" id="UP000601768">
    <property type="component" value="Unassembled WGS sequence"/>
</dbReference>
<reference evidence="4" key="1">
    <citation type="journal article" date="2018" name="Int. J. Syst. Evol. Microbiol.">
        <title>Neptunicella marina gen. nov., sp. nov., isolated from surface seawater.</title>
        <authorList>
            <person name="Liu X."/>
            <person name="Lai Q."/>
            <person name="Du Y."/>
            <person name="Zhang X."/>
            <person name="Liu Z."/>
            <person name="Sun F."/>
            <person name="Shao Z."/>
        </authorList>
    </citation>
    <scope>NUCLEOTIDE SEQUENCE</scope>
    <source>
        <strain evidence="4">S27-2</strain>
    </source>
</reference>
<dbReference type="NCBIfam" id="NF008393">
    <property type="entry name" value="PRK11191.1"/>
    <property type="match status" value="1"/>
</dbReference>
<evidence type="ECO:0000259" key="3">
    <source>
        <dbReference type="Pfam" id="PF06877"/>
    </source>
</evidence>
<dbReference type="GO" id="GO:0019899">
    <property type="term" value="F:enzyme binding"/>
    <property type="evidence" value="ECO:0007669"/>
    <property type="project" value="UniProtKB-UniRule"/>
</dbReference>
<feature type="domain" description="Regulator of ribonuclease activity B" evidence="3">
    <location>
        <begin position="12"/>
        <end position="111"/>
    </location>
</feature>
<comment type="similarity">
    <text evidence="2">Belongs to the RraB family.</text>
</comment>
<protein>
    <recommendedName>
        <fullName evidence="2">Regulator of ribonuclease activity B</fullName>
    </recommendedName>
</protein>
<dbReference type="InterPro" id="IPR036701">
    <property type="entry name" value="RraB-like_sf"/>
</dbReference>